<dbReference type="AlphaFoldDB" id="A0A2P2JBL9"/>
<evidence type="ECO:0000313" key="1">
    <source>
        <dbReference type="EMBL" id="MBW90866.1"/>
    </source>
</evidence>
<organism evidence="1">
    <name type="scientific">Rhizophora mucronata</name>
    <name type="common">Asiatic mangrove</name>
    <dbReference type="NCBI Taxonomy" id="61149"/>
    <lineage>
        <taxon>Eukaryota</taxon>
        <taxon>Viridiplantae</taxon>
        <taxon>Streptophyta</taxon>
        <taxon>Embryophyta</taxon>
        <taxon>Tracheophyta</taxon>
        <taxon>Spermatophyta</taxon>
        <taxon>Magnoliopsida</taxon>
        <taxon>eudicotyledons</taxon>
        <taxon>Gunneridae</taxon>
        <taxon>Pentapetalae</taxon>
        <taxon>rosids</taxon>
        <taxon>fabids</taxon>
        <taxon>Malpighiales</taxon>
        <taxon>Rhizophoraceae</taxon>
        <taxon>Rhizophora</taxon>
    </lineage>
</organism>
<sequence>MLNQFSFSLSLKERNK</sequence>
<reference evidence="1" key="1">
    <citation type="submission" date="2018-02" db="EMBL/GenBank/DDBJ databases">
        <title>Rhizophora mucronata_Transcriptome.</title>
        <authorList>
            <person name="Meera S.P."/>
            <person name="Sreeshan A."/>
            <person name="Augustine A."/>
        </authorList>
    </citation>
    <scope>NUCLEOTIDE SEQUENCE</scope>
    <source>
        <tissue evidence="1">Leaf</tissue>
    </source>
</reference>
<dbReference type="EMBL" id="GGEC01010383">
    <property type="protein sequence ID" value="MBW90866.1"/>
    <property type="molecule type" value="Transcribed_RNA"/>
</dbReference>
<proteinExistence type="predicted"/>
<accession>A0A2P2JBL9</accession>
<protein>
    <submittedName>
        <fullName evidence="1">Uncharacterized protein</fullName>
    </submittedName>
</protein>
<name>A0A2P2JBL9_RHIMU</name>